<accession>A0A410P5N9</accession>
<protein>
    <recommendedName>
        <fullName evidence="3">DNA polymerase III delta N-terminal domain-containing protein</fullName>
    </recommendedName>
</protein>
<evidence type="ECO:0000313" key="2">
    <source>
        <dbReference type="Proteomes" id="UP000287243"/>
    </source>
</evidence>
<name>A0A410P5N9_VELA1</name>
<organism evidence="1 2">
    <name type="scientific">Velamenicoccus archaeovorus</name>
    <dbReference type="NCBI Taxonomy" id="1930593"/>
    <lineage>
        <taxon>Bacteria</taxon>
        <taxon>Pseudomonadati</taxon>
        <taxon>Candidatus Omnitrophota</taxon>
        <taxon>Candidatus Velamenicoccus</taxon>
    </lineage>
</organism>
<dbReference type="Gene3D" id="1.20.272.10">
    <property type="match status" value="1"/>
</dbReference>
<reference evidence="1 2" key="1">
    <citation type="submission" date="2017-01" db="EMBL/GenBank/DDBJ databases">
        <title>First insights into the biology of 'candidatus Vampirococcus archaeovorus'.</title>
        <authorList>
            <person name="Kizina J."/>
            <person name="Jordan S."/>
            <person name="Stueber K."/>
            <person name="Reinhardt R."/>
            <person name="Harder J."/>
        </authorList>
    </citation>
    <scope>NUCLEOTIDE SEQUENCE [LARGE SCALE GENOMIC DNA]</scope>
    <source>
        <strain evidence="1 2">LiM</strain>
    </source>
</reference>
<dbReference type="EMBL" id="CP019384">
    <property type="protein sequence ID" value="QAT17507.1"/>
    <property type="molecule type" value="Genomic_DNA"/>
</dbReference>
<evidence type="ECO:0000313" key="1">
    <source>
        <dbReference type="EMBL" id="QAT17507.1"/>
    </source>
</evidence>
<dbReference type="RefSeq" id="WP_128700340.1">
    <property type="nucleotide sequence ID" value="NZ_CP019384.1"/>
</dbReference>
<proteinExistence type="predicted"/>
<dbReference type="Proteomes" id="UP000287243">
    <property type="component" value="Chromosome"/>
</dbReference>
<evidence type="ECO:0008006" key="3">
    <source>
        <dbReference type="Google" id="ProtNLM"/>
    </source>
</evidence>
<dbReference type="Gene3D" id="3.40.50.300">
    <property type="entry name" value="P-loop containing nucleotide triphosphate hydrolases"/>
    <property type="match status" value="1"/>
</dbReference>
<dbReference type="AlphaFoldDB" id="A0A410P5N9"/>
<sequence>MVAPAAYLFVGSDELHKHEKLELIAKELFPPELRDLNATLLYGDDHQISPQDFKECLSLLPTEGARARLLVLRMAHKLGKSLREALVRNIAAKPQKTIVVIDIPEARGDMSSETQDFIEALEGAGARLVRFKEDVPLNVFDLGRCITEQQAGRALQVLEELLRHRERAEKILGGLSWQWERFFSQKKIGPKGYARGVKLMLDADRKLKSSVSAYARNHAILEIMVVKLSCLERG</sequence>
<dbReference type="InterPro" id="IPR027417">
    <property type="entry name" value="P-loop_NTPase"/>
</dbReference>
<keyword evidence="2" id="KW-1185">Reference proteome</keyword>
<gene>
    <name evidence="1" type="ORF">BU251_07150</name>
</gene>
<dbReference type="KEGG" id="vai:BU251_07150"/>